<dbReference type="GeneID" id="106746595"/>
<dbReference type="Gene3D" id="3.30.1370.10">
    <property type="entry name" value="K Homology domain, type 1"/>
    <property type="match status" value="1"/>
</dbReference>
<dbReference type="Pfam" id="PF10469">
    <property type="entry name" value="AKAP7_NLS"/>
    <property type="match status" value="1"/>
</dbReference>
<dbReference type="PANTHER" id="PTHR13360:SF1">
    <property type="entry name" value="ACTIVATING SIGNAL COINTEGRATOR 1 COMPLEX SUBUNIT 1"/>
    <property type="match status" value="1"/>
</dbReference>
<dbReference type="KEGG" id="dqu:106746595"/>
<keyword evidence="3" id="KW-1185">Reference proteome</keyword>
<dbReference type="SUPFAM" id="SSF54791">
    <property type="entry name" value="Eukaryotic type KH-domain (KH-domain type I)"/>
    <property type="match status" value="1"/>
</dbReference>
<sequence length="361" mass="42141">MHRALSILNRNSYIKYFAFHVMDILEPELIWVGDRCYRFYESSAWKNIHTSAPYMEDKEPVCSDEELENEIEIVDYDAFFKHTFYVPKIFYSHIIGAKGTILKKLEVETKATIYVPKKKDQDENIVITAQDRKAIVSAKHRIDLLVEASKKKIRFTHFLSIPLNTEEIIEKYYSFKNNVLENYGKTAYNIDESLFQTSSKLHLTIGVLKLFDDKEKEQAVNALMHCKENIIDPILEKAGPLNIHLRGVACMNDDPTEVKVLFAQVTPNEKLQEIVDKIADYFTNIGLREKEYERVKLHMTVMNIHFKDEKEAYKQKFNASEILKIHENTLFGTNIFNRIDISETHTATKDNYYKSIASITF</sequence>
<evidence type="ECO:0000256" key="1">
    <source>
        <dbReference type="PROSITE-ProRule" id="PRU00117"/>
    </source>
</evidence>
<name>A0A6P3XK47_DINQU</name>
<dbReference type="Gene3D" id="3.90.1140.10">
    <property type="entry name" value="Cyclic phosphodiesterase"/>
    <property type="match status" value="1"/>
</dbReference>
<dbReference type="InterPro" id="IPR036612">
    <property type="entry name" value="KH_dom_type_1_sf"/>
</dbReference>
<dbReference type="GO" id="GO:0006355">
    <property type="term" value="P:regulation of DNA-templated transcription"/>
    <property type="evidence" value="ECO:0007669"/>
    <property type="project" value="TreeGrafter"/>
</dbReference>
<dbReference type="GO" id="GO:0005634">
    <property type="term" value="C:nucleus"/>
    <property type="evidence" value="ECO:0007669"/>
    <property type="project" value="TreeGrafter"/>
</dbReference>
<dbReference type="PANTHER" id="PTHR13360">
    <property type="entry name" value="ACTIVATING SIGNAL COINTEGRATOR 1 COMPLEX SUBUNIT 1"/>
    <property type="match status" value="1"/>
</dbReference>
<protein>
    <submittedName>
        <fullName evidence="4">Activating signal cointegrator 1 complex subunit 1 isoform X1</fullName>
    </submittedName>
</protein>
<evidence type="ECO:0000313" key="4">
    <source>
        <dbReference type="RefSeq" id="XP_014478831.1"/>
    </source>
</evidence>
<dbReference type="GO" id="GO:0003723">
    <property type="term" value="F:RNA binding"/>
    <property type="evidence" value="ECO:0007669"/>
    <property type="project" value="UniProtKB-UniRule"/>
</dbReference>
<dbReference type="InterPro" id="IPR047538">
    <property type="entry name" value="KH-I_ASCC1"/>
</dbReference>
<accession>A0A6P3XK47</accession>
<proteinExistence type="predicted"/>
<dbReference type="InterPro" id="IPR004087">
    <property type="entry name" value="KH_dom"/>
</dbReference>
<dbReference type="Pfam" id="PF00013">
    <property type="entry name" value="KH_1"/>
    <property type="match status" value="1"/>
</dbReference>
<dbReference type="AlphaFoldDB" id="A0A6P3XK47"/>
<dbReference type="OrthoDB" id="277832at2759"/>
<feature type="domain" description="K Homology" evidence="2">
    <location>
        <begin position="78"/>
        <end position="147"/>
    </location>
</feature>
<organism evidence="3 4">
    <name type="scientific">Dinoponera quadriceps</name>
    <name type="common">South American ant</name>
    <dbReference type="NCBI Taxonomy" id="609295"/>
    <lineage>
        <taxon>Eukaryota</taxon>
        <taxon>Metazoa</taxon>
        <taxon>Ecdysozoa</taxon>
        <taxon>Arthropoda</taxon>
        <taxon>Hexapoda</taxon>
        <taxon>Insecta</taxon>
        <taxon>Pterygota</taxon>
        <taxon>Neoptera</taxon>
        <taxon>Endopterygota</taxon>
        <taxon>Hymenoptera</taxon>
        <taxon>Apocrita</taxon>
        <taxon>Aculeata</taxon>
        <taxon>Formicoidea</taxon>
        <taxon>Formicidae</taxon>
        <taxon>Ponerinae</taxon>
        <taxon>Ponerini</taxon>
        <taxon>Dinoponera</taxon>
    </lineage>
</organism>
<dbReference type="InterPro" id="IPR019510">
    <property type="entry name" value="AKAP7-like_phosphoesterase"/>
</dbReference>
<dbReference type="SUPFAM" id="SSF55144">
    <property type="entry name" value="LigT-like"/>
    <property type="match status" value="1"/>
</dbReference>
<dbReference type="RefSeq" id="XP_014478831.1">
    <property type="nucleotide sequence ID" value="XM_014623345.1"/>
</dbReference>
<reference evidence="4" key="1">
    <citation type="submission" date="2025-08" db="UniProtKB">
        <authorList>
            <consortium name="RefSeq"/>
        </authorList>
    </citation>
    <scope>IDENTIFICATION</scope>
</reference>
<gene>
    <name evidence="4" type="primary">LOC106746595</name>
</gene>
<dbReference type="Proteomes" id="UP000515204">
    <property type="component" value="Unplaced"/>
</dbReference>
<dbReference type="PROSITE" id="PS50084">
    <property type="entry name" value="KH_TYPE_1"/>
    <property type="match status" value="1"/>
</dbReference>
<dbReference type="CDD" id="cd22419">
    <property type="entry name" value="KH-I_ASCC1"/>
    <property type="match status" value="1"/>
</dbReference>
<evidence type="ECO:0000259" key="2">
    <source>
        <dbReference type="SMART" id="SM00322"/>
    </source>
</evidence>
<evidence type="ECO:0000313" key="3">
    <source>
        <dbReference type="Proteomes" id="UP000515204"/>
    </source>
</evidence>
<dbReference type="SMART" id="SM00322">
    <property type="entry name" value="KH"/>
    <property type="match status" value="1"/>
</dbReference>
<dbReference type="GO" id="GO:0006307">
    <property type="term" value="P:DNA alkylation repair"/>
    <property type="evidence" value="ECO:0007669"/>
    <property type="project" value="InterPro"/>
</dbReference>
<dbReference type="InterPro" id="IPR009210">
    <property type="entry name" value="ASCC1"/>
</dbReference>
<dbReference type="InterPro" id="IPR004088">
    <property type="entry name" value="KH_dom_type_1"/>
</dbReference>
<keyword evidence="1" id="KW-0694">RNA-binding</keyword>
<dbReference type="PIRSF" id="PIRSF027019">
    <property type="entry name" value="Euk_LigT"/>
    <property type="match status" value="1"/>
</dbReference>
<dbReference type="InterPro" id="IPR009097">
    <property type="entry name" value="Cyclic_Pdiesterase"/>
</dbReference>